<proteinExistence type="predicted"/>
<evidence type="ECO:0000313" key="3">
    <source>
        <dbReference type="Proteomes" id="UP000676310"/>
    </source>
</evidence>
<dbReference type="RefSeq" id="XP_043170999.1">
    <property type="nucleotide sequence ID" value="XM_043315064.1"/>
</dbReference>
<dbReference type="OrthoDB" id="4177994at2759"/>
<dbReference type="AlphaFoldDB" id="A0A8J2I3A6"/>
<dbReference type="InterPro" id="IPR011329">
    <property type="entry name" value="Killer_tox_Kp4/SMK"/>
</dbReference>
<feature type="domain" description="Killer toxin Kp4" evidence="1">
    <location>
        <begin position="96"/>
        <end position="201"/>
    </location>
</feature>
<organism evidence="2 3">
    <name type="scientific">Alternaria atra</name>
    <dbReference type="NCBI Taxonomy" id="119953"/>
    <lineage>
        <taxon>Eukaryota</taxon>
        <taxon>Fungi</taxon>
        <taxon>Dikarya</taxon>
        <taxon>Ascomycota</taxon>
        <taxon>Pezizomycotina</taxon>
        <taxon>Dothideomycetes</taxon>
        <taxon>Pleosporomycetidae</taxon>
        <taxon>Pleosporales</taxon>
        <taxon>Pleosporineae</taxon>
        <taxon>Pleosporaceae</taxon>
        <taxon>Alternaria</taxon>
        <taxon>Alternaria sect. Ulocladioides</taxon>
    </lineage>
</organism>
<dbReference type="EMBL" id="CAJRGZ010000022">
    <property type="protein sequence ID" value="CAG5172190.1"/>
    <property type="molecule type" value="Genomic_DNA"/>
</dbReference>
<name>A0A8J2I3A6_9PLEO</name>
<dbReference type="SUPFAM" id="SSF55221">
    <property type="entry name" value="Yeast killer toxins"/>
    <property type="match status" value="1"/>
</dbReference>
<dbReference type="Pfam" id="PF09044">
    <property type="entry name" value="Kp4"/>
    <property type="match status" value="1"/>
</dbReference>
<evidence type="ECO:0000259" key="1">
    <source>
        <dbReference type="Pfam" id="PF09044"/>
    </source>
</evidence>
<dbReference type="InterPro" id="IPR015131">
    <property type="entry name" value="Killer_tox_Kp4"/>
</dbReference>
<sequence>MKTTVPNILAIILVWATAVFALATVRNDLQPLVARLDSAHSITARDQDSANVDELLDINRSQDVPRVIPDQTVDADIPYETFPASGNSTDIHTLGGDGANCRGSSQCKYCRASLDQILETLHKVPDEVTFNNDEKIACQVCNHLYFQGMCIFARNLHMSINAKDVKKIVQRLRDHTCGRCGSVPIREGASLEQGMITANYMNRACAGEGHERARGCPKREEWVPIPF</sequence>
<gene>
    <name evidence="2" type="ORF">ALTATR162_LOCUS7436</name>
</gene>
<keyword evidence="3" id="KW-1185">Reference proteome</keyword>
<accession>A0A8J2I3A6</accession>
<protein>
    <recommendedName>
        <fullName evidence="1">Killer toxin Kp4 domain-containing protein</fullName>
    </recommendedName>
</protein>
<comment type="caution">
    <text evidence="2">The sequence shown here is derived from an EMBL/GenBank/DDBJ whole genome shotgun (WGS) entry which is preliminary data.</text>
</comment>
<dbReference type="GeneID" id="67019436"/>
<dbReference type="Gene3D" id="3.30.430.10">
    <property type="entry name" value="Killer Toxin P4, subunit A"/>
    <property type="match status" value="1"/>
</dbReference>
<evidence type="ECO:0000313" key="2">
    <source>
        <dbReference type="EMBL" id="CAG5172190.1"/>
    </source>
</evidence>
<dbReference type="Proteomes" id="UP000676310">
    <property type="component" value="Unassembled WGS sequence"/>
</dbReference>
<dbReference type="GO" id="GO:0005576">
    <property type="term" value="C:extracellular region"/>
    <property type="evidence" value="ECO:0007669"/>
    <property type="project" value="InterPro"/>
</dbReference>
<reference evidence="2" key="1">
    <citation type="submission" date="2021-05" db="EMBL/GenBank/DDBJ databases">
        <authorList>
            <person name="Stam R."/>
        </authorList>
    </citation>
    <scope>NUCLEOTIDE SEQUENCE</scope>
    <source>
        <strain evidence="2">CS162</strain>
    </source>
</reference>